<gene>
    <name evidence="2" type="ORF">LMXM_08_0210</name>
</gene>
<feature type="region of interest" description="Disordered" evidence="1">
    <location>
        <begin position="59"/>
        <end position="80"/>
    </location>
</feature>
<protein>
    <submittedName>
        <fullName evidence="2">Uncharacterized protein</fullName>
    </submittedName>
</protein>
<sequence>MPPRRRRLHACAGLARCSGRGQHPRPMATRTIYHHLNIHHASCAATSRSHREPAIVAEEPLHAKDVHTDAGEGRSGYDSGEGAAEEVVVCAAPPAAPQLASAVIGGRGDGEAVHTLRRYLRPYEEEGDGAVLAKVTAAAADASATALLLARQPDGTVAPPPRHTCTNPAKLYTEVWHWSGDVEEARPHTSVDDRRAGDDRTATAEHRRVERTPEYARGTRSRYRLPAHKRFRCDVAPTLVSCAAATHDFEGSCDATLGERRCVAVAVLHRPPDSSALEDARTVSPLLLPSSPASANRSEIRAPMSSTWAAACCRRRDSGDEDDALLLCSTTPTSTAEIDSDGCPENGYGTLVQGVLAECEARSAGSGSGRSLAIPRHLAVQESSAGEVLRDGPLTAEPPSSEQITAAPTNRGSGKIARLINFYLEPRYRQHAQQMALRDLPLSTSTTVSLCSSTSSSAFLQLFTASPPSCPVACEVKCDAASRTHDDETGARPAIWSIIMKYYAAHHEWQLPPHAPL</sequence>
<evidence type="ECO:0000256" key="1">
    <source>
        <dbReference type="SAM" id="MobiDB-lite"/>
    </source>
</evidence>
<feature type="compositionally biased region" description="Polar residues" evidence="1">
    <location>
        <begin position="398"/>
        <end position="410"/>
    </location>
</feature>
<dbReference type="OrthoDB" id="266527at2759"/>
<proteinExistence type="predicted"/>
<organism evidence="2 3">
    <name type="scientific">Leishmania mexicana (strain MHOM/GT/2001/U1103)</name>
    <dbReference type="NCBI Taxonomy" id="929439"/>
    <lineage>
        <taxon>Eukaryota</taxon>
        <taxon>Discoba</taxon>
        <taxon>Euglenozoa</taxon>
        <taxon>Kinetoplastea</taxon>
        <taxon>Metakinetoplastina</taxon>
        <taxon>Trypanosomatida</taxon>
        <taxon>Trypanosomatidae</taxon>
        <taxon>Leishmaniinae</taxon>
        <taxon>Leishmania</taxon>
    </lineage>
</organism>
<keyword evidence="3" id="KW-1185">Reference proteome</keyword>
<accession>E9AMA0</accession>
<name>E9AMA0_LEIMU</name>
<dbReference type="VEuPathDB" id="TriTrypDB:LmxM.08.0210"/>
<dbReference type="AlphaFoldDB" id="E9AMA0"/>
<dbReference type="PhylomeDB" id="E9AMA0"/>
<evidence type="ECO:0000313" key="3">
    <source>
        <dbReference type="Proteomes" id="UP000007259"/>
    </source>
</evidence>
<dbReference type="GeneID" id="13447176"/>
<feature type="compositionally biased region" description="Basic and acidic residues" evidence="1">
    <location>
        <begin position="59"/>
        <end position="72"/>
    </location>
</feature>
<evidence type="ECO:0000313" key="2">
    <source>
        <dbReference type="EMBL" id="CBZ24055.1"/>
    </source>
</evidence>
<dbReference type="Proteomes" id="UP000007259">
    <property type="component" value="Chromosome 8"/>
</dbReference>
<dbReference type="RefSeq" id="XP_003872584.1">
    <property type="nucleotide sequence ID" value="XM_003872535.1"/>
</dbReference>
<dbReference type="EMBL" id="FR799561">
    <property type="protein sequence ID" value="CBZ24055.1"/>
    <property type="molecule type" value="Genomic_DNA"/>
</dbReference>
<dbReference type="KEGG" id="lmi:LMXM_08_0210"/>
<feature type="region of interest" description="Disordered" evidence="1">
    <location>
        <begin position="391"/>
        <end position="410"/>
    </location>
</feature>
<feature type="region of interest" description="Disordered" evidence="1">
    <location>
        <begin position="184"/>
        <end position="208"/>
    </location>
</feature>
<dbReference type="OMA" id="NFYLEPR"/>
<reference evidence="2 3" key="1">
    <citation type="journal article" date="2011" name="Genome Res.">
        <title>Chromosome and gene copy number variation allow major structural change between species and strains of Leishmania.</title>
        <authorList>
            <person name="Rogers M.B."/>
            <person name="Hilley J.D."/>
            <person name="Dickens N.J."/>
            <person name="Wilkes J."/>
            <person name="Bates P.A."/>
            <person name="Depledge D.P."/>
            <person name="Harris D."/>
            <person name="Her Y."/>
            <person name="Herzyk P."/>
            <person name="Imamura H."/>
            <person name="Otto T.D."/>
            <person name="Sanders M."/>
            <person name="Seeger K."/>
            <person name="Dujardin J.C."/>
            <person name="Berriman M."/>
            <person name="Smith D.F."/>
            <person name="Hertz-Fowler C."/>
            <person name="Mottram J.C."/>
        </authorList>
    </citation>
    <scope>NUCLEOTIDE SEQUENCE [LARGE SCALE GENOMIC DNA]</scope>
    <source>
        <strain evidence="2 3">MHOM/GT/2001/U1103</strain>
    </source>
</reference>